<keyword evidence="3 6" id="KW-0489">Methyltransferase</keyword>
<dbReference type="HAMAP" id="MF_01877">
    <property type="entry name" value="16SrRNA_methyltr_I"/>
    <property type="match status" value="1"/>
</dbReference>
<comment type="similarity">
    <text evidence="6">Belongs to the methyltransferase superfamily. RsmI family.</text>
</comment>
<evidence type="ECO:0000259" key="8">
    <source>
        <dbReference type="Pfam" id="PF23016"/>
    </source>
</evidence>
<comment type="catalytic activity">
    <reaction evidence="6">
        <text>cytidine(1402) in 16S rRNA + S-adenosyl-L-methionine = 2'-O-methylcytidine(1402) in 16S rRNA + S-adenosyl-L-homocysteine + H(+)</text>
        <dbReference type="Rhea" id="RHEA:42924"/>
        <dbReference type="Rhea" id="RHEA-COMP:10285"/>
        <dbReference type="Rhea" id="RHEA-COMP:10286"/>
        <dbReference type="ChEBI" id="CHEBI:15378"/>
        <dbReference type="ChEBI" id="CHEBI:57856"/>
        <dbReference type="ChEBI" id="CHEBI:59789"/>
        <dbReference type="ChEBI" id="CHEBI:74495"/>
        <dbReference type="ChEBI" id="CHEBI:82748"/>
        <dbReference type="EC" id="2.1.1.198"/>
    </reaction>
</comment>
<dbReference type="GO" id="GO:0032259">
    <property type="term" value="P:methylation"/>
    <property type="evidence" value="ECO:0007669"/>
    <property type="project" value="UniProtKB-KW"/>
</dbReference>
<evidence type="ECO:0000256" key="1">
    <source>
        <dbReference type="ARBA" id="ARBA00022490"/>
    </source>
</evidence>
<dbReference type="PANTHER" id="PTHR46111:SF1">
    <property type="entry name" value="RIBOSOMAL RNA SMALL SUBUNIT METHYLTRANSFERASE I"/>
    <property type="match status" value="1"/>
</dbReference>
<keyword evidence="5 6" id="KW-0949">S-adenosyl-L-methionine</keyword>
<dbReference type="RefSeq" id="WP_382422716.1">
    <property type="nucleotide sequence ID" value="NZ_JBHSCW010000007.1"/>
</dbReference>
<dbReference type="InterPro" id="IPR014776">
    <property type="entry name" value="4pyrrole_Mease_sub2"/>
</dbReference>
<dbReference type="Proteomes" id="UP001595799">
    <property type="component" value="Unassembled WGS sequence"/>
</dbReference>
<evidence type="ECO:0000256" key="3">
    <source>
        <dbReference type="ARBA" id="ARBA00022603"/>
    </source>
</evidence>
<evidence type="ECO:0000256" key="6">
    <source>
        <dbReference type="HAMAP-Rule" id="MF_01877"/>
    </source>
</evidence>
<evidence type="ECO:0000256" key="2">
    <source>
        <dbReference type="ARBA" id="ARBA00022552"/>
    </source>
</evidence>
<proteinExistence type="inferred from homology"/>
<dbReference type="Pfam" id="PF23016">
    <property type="entry name" value="RsmI_C"/>
    <property type="match status" value="1"/>
</dbReference>
<dbReference type="Gene3D" id="3.40.1010.10">
    <property type="entry name" value="Cobalt-precorrin-4 Transmethylase, Domain 1"/>
    <property type="match status" value="1"/>
</dbReference>
<dbReference type="InterPro" id="IPR053910">
    <property type="entry name" value="RsmI_HTH"/>
</dbReference>
<dbReference type="InterPro" id="IPR000878">
    <property type="entry name" value="4pyrrol_Mease"/>
</dbReference>
<reference evidence="10" key="1">
    <citation type="journal article" date="2019" name="Int. J. Syst. Evol. Microbiol.">
        <title>The Global Catalogue of Microorganisms (GCM) 10K type strain sequencing project: providing services to taxonomists for standard genome sequencing and annotation.</title>
        <authorList>
            <consortium name="The Broad Institute Genomics Platform"/>
            <consortium name="The Broad Institute Genome Sequencing Center for Infectious Disease"/>
            <person name="Wu L."/>
            <person name="Ma J."/>
        </authorList>
    </citation>
    <scope>NUCLEOTIDE SEQUENCE [LARGE SCALE GENOMIC DNA]</scope>
    <source>
        <strain evidence="10">CECT 8472</strain>
    </source>
</reference>
<dbReference type="SUPFAM" id="SSF53790">
    <property type="entry name" value="Tetrapyrrole methylase"/>
    <property type="match status" value="1"/>
</dbReference>
<evidence type="ECO:0000256" key="4">
    <source>
        <dbReference type="ARBA" id="ARBA00022679"/>
    </source>
</evidence>
<sequence length="289" mass="31097">MQSPSHPLAPQLYLVAVPIGNLADITLRALDVLARVDLLACEDTRMTSRLLQAHGIERSLTAYHEHNAERVRPKLLEALSGGKSVALVSDAGTPLVSDPGYKLVRAVQEEGFEVTALPGASAVLTALTISGLPPDRFYFAGFLSSRSGARRNELQGLHEVPGTLIFYESPNRVADSLQDMAHILGAGRQGAVTRELTKFYEEVRRGTLEELAAHYADAGAPKGEVVILVAPLSQAARAAEAEAKLDSRLQMALAEDSLRDAVDRVASESGLPRRRVYNRALELTGKSGK</sequence>
<feature type="domain" description="Tetrapyrrole methylase" evidence="7">
    <location>
        <begin position="12"/>
        <end position="212"/>
    </location>
</feature>
<evidence type="ECO:0000313" key="9">
    <source>
        <dbReference type="EMBL" id="MFC4352366.1"/>
    </source>
</evidence>
<dbReference type="NCBIfam" id="TIGR00096">
    <property type="entry name" value="16S rRNA (cytidine(1402)-2'-O)-methyltransferase"/>
    <property type="match status" value="1"/>
</dbReference>
<keyword evidence="2 6" id="KW-0698">rRNA processing</keyword>
<keyword evidence="1 6" id="KW-0963">Cytoplasm</keyword>
<keyword evidence="4 6" id="KW-0808">Transferase</keyword>
<dbReference type="Gene3D" id="3.30.950.10">
    <property type="entry name" value="Methyltransferase, Cobalt-precorrin-4 Transmethylase, Domain 2"/>
    <property type="match status" value="1"/>
</dbReference>
<dbReference type="InterPro" id="IPR035996">
    <property type="entry name" value="4pyrrol_Methylase_sf"/>
</dbReference>
<organism evidence="9 10">
    <name type="scientific">Fodinicurvata halophila</name>
    <dbReference type="NCBI Taxonomy" id="1419723"/>
    <lineage>
        <taxon>Bacteria</taxon>
        <taxon>Pseudomonadati</taxon>
        <taxon>Pseudomonadota</taxon>
        <taxon>Alphaproteobacteria</taxon>
        <taxon>Rhodospirillales</taxon>
        <taxon>Rhodovibrionaceae</taxon>
        <taxon>Fodinicurvata</taxon>
    </lineage>
</organism>
<dbReference type="InterPro" id="IPR008189">
    <property type="entry name" value="rRNA_ssu_MeTfrase_I"/>
</dbReference>
<dbReference type="PIRSF" id="PIRSF005917">
    <property type="entry name" value="MTase_YraL"/>
    <property type="match status" value="1"/>
</dbReference>
<dbReference type="PROSITE" id="PS01296">
    <property type="entry name" value="RSMI"/>
    <property type="match status" value="1"/>
</dbReference>
<dbReference type="GO" id="GO:0008168">
    <property type="term" value="F:methyltransferase activity"/>
    <property type="evidence" value="ECO:0007669"/>
    <property type="project" value="UniProtKB-KW"/>
</dbReference>
<gene>
    <name evidence="6 9" type="primary">rsmI</name>
    <name evidence="9" type="ORF">ACFOW6_12525</name>
</gene>
<protein>
    <recommendedName>
        <fullName evidence="6">Ribosomal RNA small subunit methyltransferase I</fullName>
        <ecNumber evidence="6">2.1.1.198</ecNumber>
    </recommendedName>
    <alternativeName>
        <fullName evidence="6">16S rRNA 2'-O-ribose C1402 methyltransferase</fullName>
    </alternativeName>
    <alternativeName>
        <fullName evidence="6">rRNA (cytidine-2'-O-)-methyltransferase RsmI</fullName>
    </alternativeName>
</protein>
<comment type="function">
    <text evidence="6">Catalyzes the 2'-O-methylation of the ribose of cytidine 1402 (C1402) in 16S rRNA.</text>
</comment>
<keyword evidence="10" id="KW-1185">Reference proteome</keyword>
<dbReference type="CDD" id="cd11648">
    <property type="entry name" value="RsmI"/>
    <property type="match status" value="1"/>
</dbReference>
<dbReference type="PANTHER" id="PTHR46111">
    <property type="entry name" value="RIBOSOMAL RNA SMALL SUBUNIT METHYLTRANSFERASE I"/>
    <property type="match status" value="1"/>
</dbReference>
<comment type="subcellular location">
    <subcellularLocation>
        <location evidence="6">Cytoplasm</location>
    </subcellularLocation>
</comment>
<dbReference type="InterPro" id="IPR014777">
    <property type="entry name" value="4pyrrole_Mease_sub1"/>
</dbReference>
<accession>A0ABV8UP73</accession>
<evidence type="ECO:0000313" key="10">
    <source>
        <dbReference type="Proteomes" id="UP001595799"/>
    </source>
</evidence>
<feature type="domain" description="RsmI HTH" evidence="8">
    <location>
        <begin position="240"/>
        <end position="283"/>
    </location>
</feature>
<dbReference type="InterPro" id="IPR018063">
    <property type="entry name" value="SAM_MeTrfase_RsmI_CS"/>
</dbReference>
<dbReference type="EC" id="2.1.1.198" evidence="6"/>
<dbReference type="EMBL" id="JBHSCW010000007">
    <property type="protein sequence ID" value="MFC4352366.1"/>
    <property type="molecule type" value="Genomic_DNA"/>
</dbReference>
<comment type="caution">
    <text evidence="9">The sequence shown here is derived from an EMBL/GenBank/DDBJ whole genome shotgun (WGS) entry which is preliminary data.</text>
</comment>
<evidence type="ECO:0000259" key="7">
    <source>
        <dbReference type="Pfam" id="PF00590"/>
    </source>
</evidence>
<dbReference type="Pfam" id="PF00590">
    <property type="entry name" value="TP_methylase"/>
    <property type="match status" value="1"/>
</dbReference>
<evidence type="ECO:0000256" key="5">
    <source>
        <dbReference type="ARBA" id="ARBA00022691"/>
    </source>
</evidence>
<name>A0ABV8UP73_9PROT</name>